<dbReference type="Pfam" id="PF00319">
    <property type="entry name" value="SRF-TF"/>
    <property type="match status" value="1"/>
</dbReference>
<protein>
    <submittedName>
        <fullName evidence="7">Transcription factor, MADS-box</fullName>
    </submittedName>
</protein>
<dbReference type="FunFam" id="3.40.1810.10:FF:000006">
    <property type="entry name" value="Agamous-like MADS-box protein AGL62"/>
    <property type="match status" value="1"/>
</dbReference>
<dbReference type="GO" id="GO:0045944">
    <property type="term" value="P:positive regulation of transcription by RNA polymerase II"/>
    <property type="evidence" value="ECO:0007669"/>
    <property type="project" value="InterPro"/>
</dbReference>
<proteinExistence type="predicted"/>
<comment type="caution">
    <text evidence="7">The sequence shown here is derived from an EMBL/GenBank/DDBJ whole genome shotgun (WGS) entry which is preliminary data.</text>
</comment>
<evidence type="ECO:0000256" key="1">
    <source>
        <dbReference type="ARBA" id="ARBA00004123"/>
    </source>
</evidence>
<dbReference type="Proteomes" id="UP001370490">
    <property type="component" value="Unassembled WGS sequence"/>
</dbReference>
<reference evidence="7 8" key="1">
    <citation type="submission" date="2023-12" db="EMBL/GenBank/DDBJ databases">
        <title>A high-quality genome assembly for Dillenia turbinata (Dilleniales).</title>
        <authorList>
            <person name="Chanderbali A."/>
        </authorList>
    </citation>
    <scope>NUCLEOTIDE SEQUENCE [LARGE SCALE GENOMIC DNA]</scope>
    <source>
        <strain evidence="7">LSX21</strain>
        <tissue evidence="7">Leaf</tissue>
    </source>
</reference>
<dbReference type="GO" id="GO:0005634">
    <property type="term" value="C:nucleus"/>
    <property type="evidence" value="ECO:0007669"/>
    <property type="project" value="UniProtKB-SubCell"/>
</dbReference>
<dbReference type="GO" id="GO:0000978">
    <property type="term" value="F:RNA polymerase II cis-regulatory region sequence-specific DNA binding"/>
    <property type="evidence" value="ECO:0007669"/>
    <property type="project" value="TreeGrafter"/>
</dbReference>
<dbReference type="PANTHER" id="PTHR11945">
    <property type="entry name" value="MADS BOX PROTEIN"/>
    <property type="match status" value="1"/>
</dbReference>
<evidence type="ECO:0000313" key="7">
    <source>
        <dbReference type="EMBL" id="KAK6945938.1"/>
    </source>
</evidence>
<dbReference type="PANTHER" id="PTHR11945:SF629">
    <property type="entry name" value="OS02G0164450 PROTEIN"/>
    <property type="match status" value="1"/>
</dbReference>
<evidence type="ECO:0000256" key="2">
    <source>
        <dbReference type="ARBA" id="ARBA00023015"/>
    </source>
</evidence>
<keyword evidence="5" id="KW-0539">Nucleus</keyword>
<dbReference type="GO" id="GO:0046983">
    <property type="term" value="F:protein dimerization activity"/>
    <property type="evidence" value="ECO:0007669"/>
    <property type="project" value="InterPro"/>
</dbReference>
<organism evidence="7 8">
    <name type="scientific">Dillenia turbinata</name>
    <dbReference type="NCBI Taxonomy" id="194707"/>
    <lineage>
        <taxon>Eukaryota</taxon>
        <taxon>Viridiplantae</taxon>
        <taxon>Streptophyta</taxon>
        <taxon>Embryophyta</taxon>
        <taxon>Tracheophyta</taxon>
        <taxon>Spermatophyta</taxon>
        <taxon>Magnoliopsida</taxon>
        <taxon>eudicotyledons</taxon>
        <taxon>Gunneridae</taxon>
        <taxon>Pentapetalae</taxon>
        <taxon>Dilleniales</taxon>
        <taxon>Dilleniaceae</taxon>
        <taxon>Dillenia</taxon>
    </lineage>
</organism>
<evidence type="ECO:0000256" key="5">
    <source>
        <dbReference type="ARBA" id="ARBA00023242"/>
    </source>
</evidence>
<keyword evidence="2" id="KW-0805">Transcription regulation</keyword>
<dbReference type="InterPro" id="IPR033896">
    <property type="entry name" value="MEF2-like_N"/>
</dbReference>
<evidence type="ECO:0000259" key="6">
    <source>
        <dbReference type="PROSITE" id="PS50066"/>
    </source>
</evidence>
<evidence type="ECO:0000256" key="4">
    <source>
        <dbReference type="ARBA" id="ARBA00023163"/>
    </source>
</evidence>
<keyword evidence="4" id="KW-0804">Transcription</keyword>
<sequence length="227" mass="25329">MARRPRSFGRQKIRIAKIQNKNHLQVTFSKRKAGIFKKASELSILCGVQVAIVLSSPAGKIFSFGNPDVNSLVNRFLRENPPPHFDGALHINPDVNPTVNPSLPENPPLPGFDGAVHMVPAGGNANMAELNSELQFLTNQNDEEQKRGEALDAIWREREQKNWWDDPIEELNDQQLKQHLASLQELLMYVDNTKAGLHNMRTGGASSSNPQEFSAYGHGYGPGYPYF</sequence>
<dbReference type="SUPFAM" id="SSF55455">
    <property type="entry name" value="SRF-like"/>
    <property type="match status" value="1"/>
</dbReference>
<keyword evidence="8" id="KW-1185">Reference proteome</keyword>
<dbReference type="GO" id="GO:0000981">
    <property type="term" value="F:DNA-binding transcription factor activity, RNA polymerase II-specific"/>
    <property type="evidence" value="ECO:0007669"/>
    <property type="project" value="TreeGrafter"/>
</dbReference>
<accession>A0AAN8W439</accession>
<evidence type="ECO:0000313" key="8">
    <source>
        <dbReference type="Proteomes" id="UP001370490"/>
    </source>
</evidence>
<dbReference type="Gene3D" id="3.40.1810.10">
    <property type="entry name" value="Transcription factor, MADS-box"/>
    <property type="match status" value="1"/>
</dbReference>
<dbReference type="PRINTS" id="PR00404">
    <property type="entry name" value="MADSDOMAIN"/>
</dbReference>
<dbReference type="SMART" id="SM00432">
    <property type="entry name" value="MADS"/>
    <property type="match status" value="1"/>
</dbReference>
<gene>
    <name evidence="7" type="ORF">RJ641_013482</name>
</gene>
<name>A0AAN8W439_9MAGN</name>
<comment type="subcellular location">
    <subcellularLocation>
        <location evidence="1">Nucleus</location>
    </subcellularLocation>
</comment>
<dbReference type="CDD" id="cd00265">
    <property type="entry name" value="MADS_MEF2_like"/>
    <property type="match status" value="1"/>
</dbReference>
<dbReference type="PROSITE" id="PS50066">
    <property type="entry name" value="MADS_BOX_2"/>
    <property type="match status" value="1"/>
</dbReference>
<evidence type="ECO:0000256" key="3">
    <source>
        <dbReference type="ARBA" id="ARBA00023125"/>
    </source>
</evidence>
<dbReference type="AlphaFoldDB" id="A0AAN8W439"/>
<dbReference type="EMBL" id="JBAMMX010000002">
    <property type="protein sequence ID" value="KAK6945938.1"/>
    <property type="molecule type" value="Genomic_DNA"/>
</dbReference>
<dbReference type="InterPro" id="IPR036879">
    <property type="entry name" value="TF_MADSbox_sf"/>
</dbReference>
<feature type="domain" description="MADS-box" evidence="6">
    <location>
        <begin position="8"/>
        <end position="68"/>
    </location>
</feature>
<keyword evidence="3" id="KW-0238">DNA-binding</keyword>
<dbReference type="InterPro" id="IPR002100">
    <property type="entry name" value="TF_MADSbox"/>
</dbReference>